<feature type="repeat" description="WD" evidence="6">
    <location>
        <begin position="204"/>
        <end position="245"/>
    </location>
</feature>
<feature type="compositionally biased region" description="Polar residues" evidence="7">
    <location>
        <begin position="14"/>
        <end position="23"/>
    </location>
</feature>
<comment type="caution">
    <text evidence="8">The sequence shown here is derived from an EMBL/GenBank/DDBJ whole genome shotgun (WGS) entry which is preliminary data.</text>
</comment>
<reference evidence="8 9" key="1">
    <citation type="journal article" date="2019" name="Sci. Rep.">
        <title>Comparative genomics of chytrid fungi reveal insights into the obligate biotrophic and pathogenic lifestyle of Synchytrium endobioticum.</title>
        <authorList>
            <person name="van de Vossenberg B.T.L.H."/>
            <person name="Warris S."/>
            <person name="Nguyen H.D.T."/>
            <person name="van Gent-Pelzer M.P.E."/>
            <person name="Joly D.L."/>
            <person name="van de Geest H.C."/>
            <person name="Bonants P.J.M."/>
            <person name="Smith D.S."/>
            <person name="Levesque C.A."/>
            <person name="van der Lee T.A.J."/>
        </authorList>
    </citation>
    <scope>NUCLEOTIDE SEQUENCE [LARGE SCALE GENOMIC DNA]</scope>
    <source>
        <strain evidence="8 9">MB42</strain>
    </source>
</reference>
<evidence type="ECO:0000256" key="7">
    <source>
        <dbReference type="SAM" id="MobiDB-lite"/>
    </source>
</evidence>
<dbReference type="AlphaFoldDB" id="A0A507CNE5"/>
<dbReference type="GO" id="GO:0016239">
    <property type="term" value="P:positive regulation of macroautophagy"/>
    <property type="evidence" value="ECO:0007669"/>
    <property type="project" value="TreeGrafter"/>
</dbReference>
<accession>A0A507CNE5</accession>
<name>A0A507CNE5_9FUNG</name>
<evidence type="ECO:0000256" key="3">
    <source>
        <dbReference type="ARBA" id="ARBA00022737"/>
    </source>
</evidence>
<keyword evidence="1 6" id="KW-0853">WD repeat</keyword>
<evidence type="ECO:0000256" key="2">
    <source>
        <dbReference type="ARBA" id="ARBA00022723"/>
    </source>
</evidence>
<dbReference type="EMBL" id="QEAN01000304">
    <property type="protein sequence ID" value="TPX40649.1"/>
    <property type="molecule type" value="Genomic_DNA"/>
</dbReference>
<evidence type="ECO:0000313" key="8">
    <source>
        <dbReference type="EMBL" id="TPX40649.1"/>
    </source>
</evidence>
<dbReference type="STRING" id="286115.A0A507CNE5"/>
<protein>
    <submittedName>
        <fullName evidence="8">Uncharacterized protein</fullName>
    </submittedName>
</protein>
<dbReference type="GO" id="GO:0008270">
    <property type="term" value="F:zinc ion binding"/>
    <property type="evidence" value="ECO:0007669"/>
    <property type="project" value="UniProtKB-KW"/>
</dbReference>
<evidence type="ECO:0000256" key="5">
    <source>
        <dbReference type="ARBA" id="ARBA00022833"/>
    </source>
</evidence>
<keyword evidence="4" id="KW-0863">Zinc-finger</keyword>
<proteinExistence type="predicted"/>
<keyword evidence="5" id="KW-0862">Zinc</keyword>
<feature type="region of interest" description="Disordered" evidence="7">
    <location>
        <begin position="1"/>
        <end position="107"/>
    </location>
</feature>
<dbReference type="Proteomes" id="UP000317494">
    <property type="component" value="Unassembled WGS sequence"/>
</dbReference>
<keyword evidence="9" id="KW-1185">Reference proteome</keyword>
<sequence length="836" mass="91550">MRGGRPRGVPGGINDNQNQQQTGPHGAGSQLIPLLSSSPSLRSSDLPPRSQLPGLPSPQPTAGFTGFFSSRPFLSASASDTPQQLDYINPSSTDSPTTAPNDRMPHATGFVKTKQPLVALAASPSKDHVAVVGQDAINVLYVMNTERGVETKAHPSLMSGTKNLDYQFSDVTWAPKSGGNRIATASLNGAITLWDVERRCKERIIREQDRSATISFHTTEPLLASACRDGLVRVWDVRDNKTAQVVFDGRCGDAFAARINPAHKDIVIACYENSVVKWDLRSPAKWVAMNSVPHSGIVQTCEWHPDGHKLATAGKDKTIKVWTDDITRNSVRCTIPTLANVHRIRWRPGSETQIAACFLQNSRIQVLDALQPYVPAMIFDIHKDVATSFLWYDSDTLWTCSRDKSFAWQDVRAAYKPRETLSTVAMGWGMKGELTLAIEGRGPRNVWCGADDFLKGKRSSRRPPSTATELQPEEHPGLRQKAAVLHTGTFDASTFTSLARRYKLDATDIWESCEFNARAAAEQDQFKAAQTWRVVQLLYGTRSIAPRNMAAMLMSKPLEQSLSPPTFDMADMITPLPILAEPDPWLRQAVTQPRPAIIDAILDSGSESGSDMSAHGGATDGSIVGIGVDEIDGGADLGGASGTTTFDFRTNGEMDEFIILGWDPSHVVCETLEYYASQGNVQMCVTLLHVLANKVEFAAESVELWTWSYLDLLRRFQLWGVAADVISSSRIPTIKEVHKEVTPIYTGCGECRKQILVEGGLGWMCSSCKRTVGCCSFCHRTVKTLYVWCQGCSHGGHLELTSHSKKSDAIHNNVHAATLTFNIEGYSFILVGAKGV</sequence>
<dbReference type="PANTHER" id="PTHR46200">
    <property type="entry name" value="GATOR COMPLEX PROTEIN WDR24"/>
    <property type="match status" value="1"/>
</dbReference>
<dbReference type="InterPro" id="IPR019775">
    <property type="entry name" value="WD40_repeat_CS"/>
</dbReference>
<dbReference type="PANTHER" id="PTHR46200:SF1">
    <property type="entry name" value="GATOR COMPLEX PROTEIN WDR24"/>
    <property type="match status" value="1"/>
</dbReference>
<dbReference type="InterPro" id="IPR001680">
    <property type="entry name" value="WD40_rpt"/>
</dbReference>
<feature type="compositionally biased region" description="Polar residues" evidence="7">
    <location>
        <begin position="76"/>
        <end position="100"/>
    </location>
</feature>
<dbReference type="GO" id="GO:1904263">
    <property type="term" value="P:positive regulation of TORC1 signaling"/>
    <property type="evidence" value="ECO:0007669"/>
    <property type="project" value="TreeGrafter"/>
</dbReference>
<evidence type="ECO:0000313" key="9">
    <source>
        <dbReference type="Proteomes" id="UP000317494"/>
    </source>
</evidence>
<dbReference type="GO" id="GO:0005829">
    <property type="term" value="C:cytosol"/>
    <property type="evidence" value="ECO:0007669"/>
    <property type="project" value="TreeGrafter"/>
</dbReference>
<keyword evidence="2" id="KW-0479">Metal-binding</keyword>
<evidence type="ECO:0000256" key="6">
    <source>
        <dbReference type="PROSITE-ProRule" id="PRU00221"/>
    </source>
</evidence>
<feature type="repeat" description="WD" evidence="6">
    <location>
        <begin position="291"/>
        <end position="322"/>
    </location>
</feature>
<gene>
    <name evidence="8" type="ORF">SeMB42_g05908</name>
</gene>
<dbReference type="GO" id="GO:0005774">
    <property type="term" value="C:vacuolar membrane"/>
    <property type="evidence" value="ECO:0007669"/>
    <property type="project" value="TreeGrafter"/>
</dbReference>
<dbReference type="GO" id="GO:0061700">
    <property type="term" value="C:GATOR2 complex"/>
    <property type="evidence" value="ECO:0007669"/>
    <property type="project" value="TreeGrafter"/>
</dbReference>
<dbReference type="PROSITE" id="PS50082">
    <property type="entry name" value="WD_REPEATS_2"/>
    <property type="match status" value="2"/>
</dbReference>
<keyword evidence="3" id="KW-0677">Repeat</keyword>
<feature type="compositionally biased region" description="Low complexity" evidence="7">
    <location>
        <begin position="29"/>
        <end position="53"/>
    </location>
</feature>
<dbReference type="InterPro" id="IPR037590">
    <property type="entry name" value="WDR24"/>
</dbReference>
<dbReference type="SMART" id="SM00320">
    <property type="entry name" value="WD40"/>
    <property type="match status" value="5"/>
</dbReference>
<dbReference type="VEuPathDB" id="FungiDB:SeMB42_g05908"/>
<dbReference type="PROSITE" id="PS50294">
    <property type="entry name" value="WD_REPEATS_REGION"/>
    <property type="match status" value="1"/>
</dbReference>
<evidence type="ECO:0000256" key="4">
    <source>
        <dbReference type="ARBA" id="ARBA00022771"/>
    </source>
</evidence>
<dbReference type="Pfam" id="PF00400">
    <property type="entry name" value="WD40"/>
    <property type="match status" value="2"/>
</dbReference>
<evidence type="ECO:0000256" key="1">
    <source>
        <dbReference type="ARBA" id="ARBA00022574"/>
    </source>
</evidence>
<dbReference type="PROSITE" id="PS00678">
    <property type="entry name" value="WD_REPEATS_1"/>
    <property type="match status" value="2"/>
</dbReference>
<organism evidence="8 9">
    <name type="scientific">Synchytrium endobioticum</name>
    <dbReference type="NCBI Taxonomy" id="286115"/>
    <lineage>
        <taxon>Eukaryota</taxon>
        <taxon>Fungi</taxon>
        <taxon>Fungi incertae sedis</taxon>
        <taxon>Chytridiomycota</taxon>
        <taxon>Chytridiomycota incertae sedis</taxon>
        <taxon>Chytridiomycetes</taxon>
        <taxon>Synchytriales</taxon>
        <taxon>Synchytriaceae</taxon>
        <taxon>Synchytrium</taxon>
    </lineage>
</organism>
<dbReference type="SUPFAM" id="SSF50978">
    <property type="entry name" value="WD40 repeat-like"/>
    <property type="match status" value="1"/>
</dbReference>
<dbReference type="Gene3D" id="2.130.10.10">
    <property type="entry name" value="YVTN repeat-like/Quinoprotein amine dehydrogenase"/>
    <property type="match status" value="2"/>
</dbReference>
<dbReference type="InterPro" id="IPR015943">
    <property type="entry name" value="WD40/YVTN_repeat-like_dom_sf"/>
</dbReference>
<feature type="region of interest" description="Disordered" evidence="7">
    <location>
        <begin position="456"/>
        <end position="477"/>
    </location>
</feature>
<dbReference type="InterPro" id="IPR036322">
    <property type="entry name" value="WD40_repeat_dom_sf"/>
</dbReference>